<name>A0A512ATF2_9BACT</name>
<evidence type="ECO:0000313" key="1">
    <source>
        <dbReference type="EMBL" id="GEO03001.1"/>
    </source>
</evidence>
<comment type="caution">
    <text evidence="1">The sequence shown here is derived from an EMBL/GenBank/DDBJ whole genome shotgun (WGS) entry which is preliminary data.</text>
</comment>
<dbReference type="Proteomes" id="UP000321532">
    <property type="component" value="Unassembled WGS sequence"/>
</dbReference>
<gene>
    <name evidence="1" type="ORF">AAE02nite_06650</name>
</gene>
<keyword evidence="2" id="KW-1185">Reference proteome</keyword>
<sequence>MFIGKEPSNINAHQPLMSVKCYKSDEYLRFSSYNIVKYFNKYLFYSKLLNNIFGLLTKFINIFHHPRLFTNIN</sequence>
<accession>A0A512ATF2</accession>
<dbReference type="EMBL" id="BJYS01000003">
    <property type="protein sequence ID" value="GEO03001.1"/>
    <property type="molecule type" value="Genomic_DNA"/>
</dbReference>
<dbReference type="AlphaFoldDB" id="A0A512ATF2"/>
<protein>
    <submittedName>
        <fullName evidence="1">Uncharacterized protein</fullName>
    </submittedName>
</protein>
<organism evidence="1 2">
    <name type="scientific">Adhaeribacter aerolatus</name>
    <dbReference type="NCBI Taxonomy" id="670289"/>
    <lineage>
        <taxon>Bacteria</taxon>
        <taxon>Pseudomonadati</taxon>
        <taxon>Bacteroidota</taxon>
        <taxon>Cytophagia</taxon>
        <taxon>Cytophagales</taxon>
        <taxon>Hymenobacteraceae</taxon>
        <taxon>Adhaeribacter</taxon>
    </lineage>
</organism>
<reference evidence="1 2" key="1">
    <citation type="submission" date="2019-07" db="EMBL/GenBank/DDBJ databases">
        <title>Whole genome shotgun sequence of Adhaeribacter aerolatus NBRC 106133.</title>
        <authorList>
            <person name="Hosoyama A."/>
            <person name="Uohara A."/>
            <person name="Ohji S."/>
            <person name="Ichikawa N."/>
        </authorList>
    </citation>
    <scope>NUCLEOTIDE SEQUENCE [LARGE SCALE GENOMIC DNA]</scope>
    <source>
        <strain evidence="1 2">NBRC 106133</strain>
    </source>
</reference>
<proteinExistence type="predicted"/>
<evidence type="ECO:0000313" key="2">
    <source>
        <dbReference type="Proteomes" id="UP000321532"/>
    </source>
</evidence>